<keyword evidence="1 3" id="KW-0378">Hydrolase</keyword>
<keyword evidence="2" id="KW-0732">Signal</keyword>
<name>A0A1Q5TK57_9EURO</name>
<dbReference type="InterPro" id="IPR012341">
    <property type="entry name" value="6hp_glycosidase-like_sf"/>
</dbReference>
<feature type="chain" id="PRO_5013180235" evidence="2">
    <location>
        <begin position="22"/>
        <end position="388"/>
    </location>
</feature>
<dbReference type="SUPFAM" id="SSF48208">
    <property type="entry name" value="Six-hairpin glycosidases"/>
    <property type="match status" value="1"/>
</dbReference>
<gene>
    <name evidence="3" type="ORF">PENSUB_7749</name>
</gene>
<organism evidence="3 4">
    <name type="scientific">Penicillium subrubescens</name>
    <dbReference type="NCBI Taxonomy" id="1316194"/>
    <lineage>
        <taxon>Eukaryota</taxon>
        <taxon>Fungi</taxon>
        <taxon>Dikarya</taxon>
        <taxon>Ascomycota</taxon>
        <taxon>Pezizomycotina</taxon>
        <taxon>Eurotiomycetes</taxon>
        <taxon>Eurotiomycetidae</taxon>
        <taxon>Eurotiales</taxon>
        <taxon>Aspergillaceae</taxon>
        <taxon>Penicillium</taxon>
    </lineage>
</organism>
<dbReference type="Gene3D" id="1.50.10.10">
    <property type="match status" value="1"/>
</dbReference>
<evidence type="ECO:0000256" key="2">
    <source>
        <dbReference type="SAM" id="SignalP"/>
    </source>
</evidence>
<dbReference type="Proteomes" id="UP000186955">
    <property type="component" value="Unassembled WGS sequence"/>
</dbReference>
<dbReference type="InterPro" id="IPR008928">
    <property type="entry name" value="6-hairpin_glycosidase_sf"/>
</dbReference>
<feature type="signal peptide" evidence="2">
    <location>
        <begin position="1"/>
        <end position="21"/>
    </location>
</feature>
<evidence type="ECO:0000313" key="3">
    <source>
        <dbReference type="EMBL" id="OKP00604.1"/>
    </source>
</evidence>
<dbReference type="STRING" id="1316194.A0A1Q5TK57"/>
<dbReference type="PANTHER" id="PTHR33886">
    <property type="entry name" value="UNSATURATED RHAMNOGALACTURONAN HYDROLASE (EUROFUNG)"/>
    <property type="match status" value="1"/>
</dbReference>
<evidence type="ECO:0000256" key="1">
    <source>
        <dbReference type="ARBA" id="ARBA00022801"/>
    </source>
</evidence>
<protein>
    <submittedName>
        <fullName evidence="3">Unsaturated rhamnogalacturonyl hydrolase YteR</fullName>
    </submittedName>
</protein>
<evidence type="ECO:0000313" key="4">
    <source>
        <dbReference type="Proteomes" id="UP000186955"/>
    </source>
</evidence>
<dbReference type="Pfam" id="PF07470">
    <property type="entry name" value="Glyco_hydro_88"/>
    <property type="match status" value="1"/>
</dbReference>
<proteinExistence type="predicted"/>
<keyword evidence="4" id="KW-1185">Reference proteome</keyword>
<reference evidence="3 4" key="1">
    <citation type="submission" date="2016-10" db="EMBL/GenBank/DDBJ databases">
        <title>Genome sequence of the ascomycete fungus Penicillium subrubescens.</title>
        <authorList>
            <person name="De Vries R.P."/>
            <person name="Peng M."/>
            <person name="Dilokpimol A."/>
            <person name="Hilden K."/>
            <person name="Makela M.R."/>
            <person name="Grigoriev I."/>
            <person name="Riley R."/>
            <person name="Granchi Z."/>
        </authorList>
    </citation>
    <scope>NUCLEOTIDE SEQUENCE [LARGE SCALE GENOMIC DNA]</scope>
    <source>
        <strain evidence="3 4">CBS 132785</strain>
    </source>
</reference>
<dbReference type="GO" id="GO:0016787">
    <property type="term" value="F:hydrolase activity"/>
    <property type="evidence" value="ECO:0007669"/>
    <property type="project" value="UniProtKB-KW"/>
</dbReference>
<sequence length="388" mass="43278">MMRILFICLLSVCIDTPSASAADTTRPYSAWMAESVIDRGQAMMPPGPKASSSTYLQVGFFQTAVLRLLEYYHTPEPISSQSRLHDYLADSTHSVVPFLLNATQDTQIPLDRFSTGKSLLHQYEETHNATLKVTLDTLRESINLQPRNIIGGYWYFVYPQWSYLDGMYSVIPFLSYYTTALAADNSSAVADDIMKQLDLLWTHCRQNSTGLLVHGYDASKKAVWANSVTGASPYVWSRSMGWYLMALVDTLELETPNLPLKLRTYLQRRLVRLSDAVISAADAQTGCWWQLMTFPGRPGNYIESSGSAMFTYALYKAARLGYLPKRLAAKSTDTASKCYRHIVDAFVVQNSNGTLGYNGTVAVCSLNSTASYEVCGTTLMGRAPLFYE</sequence>
<dbReference type="AlphaFoldDB" id="A0A1Q5TK57"/>
<dbReference type="InterPro" id="IPR052043">
    <property type="entry name" value="PolySaccharide_Degr_Enz"/>
</dbReference>
<dbReference type="InterPro" id="IPR010905">
    <property type="entry name" value="Glyco_hydro_88"/>
</dbReference>
<comment type="caution">
    <text evidence="3">The sequence shown here is derived from an EMBL/GenBank/DDBJ whole genome shotgun (WGS) entry which is preliminary data.</text>
</comment>
<dbReference type="PANTHER" id="PTHR33886:SF11">
    <property type="entry name" value="WALL GLYCOSYL HYDROLASE YTER, PUTATIVE (AFU_ORTHOLOGUE AFUA_2G14630)-RELATED"/>
    <property type="match status" value="1"/>
</dbReference>
<accession>A0A1Q5TK57</accession>
<dbReference type="GO" id="GO:0005975">
    <property type="term" value="P:carbohydrate metabolic process"/>
    <property type="evidence" value="ECO:0007669"/>
    <property type="project" value="InterPro"/>
</dbReference>
<dbReference type="EMBL" id="MNBE01000645">
    <property type="protein sequence ID" value="OKP00604.1"/>
    <property type="molecule type" value="Genomic_DNA"/>
</dbReference>